<accession>A0A844ZC58</accession>
<dbReference type="InterPro" id="IPR025877">
    <property type="entry name" value="MobA-like_NTP_Trfase"/>
</dbReference>
<dbReference type="InterPro" id="IPR029044">
    <property type="entry name" value="Nucleotide-diphossugar_trans"/>
</dbReference>
<evidence type="ECO:0000256" key="1">
    <source>
        <dbReference type="ARBA" id="ARBA00022842"/>
    </source>
</evidence>
<name>A0A844ZC58_9SPHN</name>
<keyword evidence="1" id="KW-0460">Magnesium</keyword>
<evidence type="ECO:0000313" key="3">
    <source>
        <dbReference type="EMBL" id="MXO84500.1"/>
    </source>
</evidence>
<dbReference type="CDD" id="cd04182">
    <property type="entry name" value="GT_2_like_f"/>
    <property type="match status" value="1"/>
</dbReference>
<dbReference type="GO" id="GO:0016779">
    <property type="term" value="F:nucleotidyltransferase activity"/>
    <property type="evidence" value="ECO:0007669"/>
    <property type="project" value="UniProtKB-ARBA"/>
</dbReference>
<dbReference type="AlphaFoldDB" id="A0A844ZC58"/>
<keyword evidence="4" id="KW-1185">Reference proteome</keyword>
<dbReference type="Pfam" id="PF12804">
    <property type="entry name" value="NTP_transf_3"/>
    <property type="match status" value="1"/>
</dbReference>
<dbReference type="SUPFAM" id="SSF53448">
    <property type="entry name" value="Nucleotide-diphospho-sugar transferases"/>
    <property type="match status" value="1"/>
</dbReference>
<dbReference type="RefSeq" id="WP_160681069.1">
    <property type="nucleotide sequence ID" value="NZ_WTYW01000001.1"/>
</dbReference>
<protein>
    <submittedName>
        <fullName evidence="3">NTP transferase domain-containing protein</fullName>
    </submittedName>
</protein>
<dbReference type="PANTHER" id="PTHR43777">
    <property type="entry name" value="MOLYBDENUM COFACTOR CYTIDYLYLTRANSFERASE"/>
    <property type="match status" value="1"/>
</dbReference>
<dbReference type="OrthoDB" id="9779263at2"/>
<dbReference type="PANTHER" id="PTHR43777:SF1">
    <property type="entry name" value="MOLYBDENUM COFACTOR CYTIDYLYLTRANSFERASE"/>
    <property type="match status" value="1"/>
</dbReference>
<evidence type="ECO:0000259" key="2">
    <source>
        <dbReference type="Pfam" id="PF12804"/>
    </source>
</evidence>
<keyword evidence="3" id="KW-0808">Transferase</keyword>
<dbReference type="EMBL" id="WTYW01000001">
    <property type="protein sequence ID" value="MXO84500.1"/>
    <property type="molecule type" value="Genomic_DNA"/>
</dbReference>
<reference evidence="3 4" key="1">
    <citation type="submission" date="2019-12" db="EMBL/GenBank/DDBJ databases">
        <title>Genomic-based taxomic classification of the family Erythrobacteraceae.</title>
        <authorList>
            <person name="Xu L."/>
        </authorList>
    </citation>
    <scope>NUCLEOTIDE SEQUENCE [LARGE SCALE GENOMIC DNA]</scope>
    <source>
        <strain evidence="3 4">MCCC 1A09962</strain>
    </source>
</reference>
<organism evidence="3 4">
    <name type="scientific">Parapontixanthobacter aurantiacus</name>
    <dbReference type="NCBI Taxonomy" id="1463599"/>
    <lineage>
        <taxon>Bacteria</taxon>
        <taxon>Pseudomonadati</taxon>
        <taxon>Pseudomonadota</taxon>
        <taxon>Alphaproteobacteria</taxon>
        <taxon>Sphingomonadales</taxon>
        <taxon>Erythrobacteraceae</taxon>
        <taxon>Parapontixanthobacter</taxon>
    </lineage>
</organism>
<feature type="domain" description="MobA-like NTP transferase" evidence="2">
    <location>
        <begin position="11"/>
        <end position="156"/>
    </location>
</feature>
<dbReference type="Proteomes" id="UP000433104">
    <property type="component" value="Unassembled WGS sequence"/>
</dbReference>
<dbReference type="Gene3D" id="3.90.550.10">
    <property type="entry name" value="Spore Coat Polysaccharide Biosynthesis Protein SpsA, Chain A"/>
    <property type="match status" value="1"/>
</dbReference>
<evidence type="ECO:0000313" key="4">
    <source>
        <dbReference type="Proteomes" id="UP000433104"/>
    </source>
</evidence>
<comment type="caution">
    <text evidence="3">The sequence shown here is derived from an EMBL/GenBank/DDBJ whole genome shotgun (WGS) entry which is preliminary data.</text>
</comment>
<sequence length="192" mass="20582">MSERFDRTGLILLASGQSKRFGGPKLDALLGGRPLWHWAAETCERTGFGARFLVLDKARKLAGMREKWVPIENGEAAEGIASSIRQGVRAAANFDRVVLCLADMPFVSVEHLGRLAATDGVVFSRQASGAAGVPAAFPNGAFVRLLSLRGDRGAGSLEWPDCKILLPASDRELFDIDTEKALNDAEAMIKGG</sequence>
<proteinExistence type="predicted"/>
<gene>
    <name evidence="3" type="ORF">GRI38_00440</name>
</gene>